<organism evidence="4 5">
    <name type="scientific">Akkermansia glycaniphila</name>
    <dbReference type="NCBI Taxonomy" id="1679444"/>
    <lineage>
        <taxon>Bacteria</taxon>
        <taxon>Pseudomonadati</taxon>
        <taxon>Verrucomicrobiota</taxon>
        <taxon>Verrucomicrobiia</taxon>
        <taxon>Verrucomicrobiales</taxon>
        <taxon>Akkermansiaceae</taxon>
        <taxon>Akkermansia</taxon>
    </lineage>
</organism>
<dbReference type="GO" id="GO:0019323">
    <property type="term" value="P:pentose catabolic process"/>
    <property type="evidence" value="ECO:0007669"/>
    <property type="project" value="TreeGrafter"/>
</dbReference>
<dbReference type="PANTHER" id="PTHR22789">
    <property type="entry name" value="FUCULOSE PHOSPHATE ALDOLASE"/>
    <property type="match status" value="1"/>
</dbReference>
<dbReference type="Gene3D" id="3.40.225.10">
    <property type="entry name" value="Class II aldolase/adducin N-terminal domain"/>
    <property type="match status" value="1"/>
</dbReference>
<dbReference type="GO" id="GO:0005829">
    <property type="term" value="C:cytosol"/>
    <property type="evidence" value="ECO:0007669"/>
    <property type="project" value="TreeGrafter"/>
</dbReference>
<dbReference type="GO" id="GO:0046872">
    <property type="term" value="F:metal ion binding"/>
    <property type="evidence" value="ECO:0007669"/>
    <property type="project" value="UniProtKB-KW"/>
</dbReference>
<dbReference type="PANTHER" id="PTHR22789:SF0">
    <property type="entry name" value="3-OXO-TETRONATE 4-PHOSPHATE DECARBOXYLASE-RELATED"/>
    <property type="match status" value="1"/>
</dbReference>
<keyword evidence="5" id="KW-1185">Reference proteome</keyword>
<evidence type="ECO:0000313" key="4">
    <source>
        <dbReference type="EMBL" id="SEH75569.1"/>
    </source>
</evidence>
<gene>
    <name evidence="4" type="ORF">PYTT_0475</name>
</gene>
<reference evidence="5" key="1">
    <citation type="submission" date="2016-09" db="EMBL/GenBank/DDBJ databases">
        <authorList>
            <person name="Koehorst J."/>
        </authorList>
    </citation>
    <scope>NUCLEOTIDE SEQUENCE [LARGE SCALE GENOMIC DNA]</scope>
</reference>
<feature type="domain" description="Class II aldolase/adducin N-terminal" evidence="3">
    <location>
        <begin position="72"/>
        <end position="247"/>
    </location>
</feature>
<dbReference type="InterPro" id="IPR001303">
    <property type="entry name" value="Aldolase_II/adducin_N"/>
</dbReference>
<dbReference type="InterPro" id="IPR050197">
    <property type="entry name" value="Aldolase_class_II_sugar_metab"/>
</dbReference>
<dbReference type="STRING" id="1679444.PYTT_0475"/>
<dbReference type="Pfam" id="PF00596">
    <property type="entry name" value="Aldolase_II"/>
    <property type="match status" value="1"/>
</dbReference>
<accession>A0A1H6KJ09</accession>
<dbReference type="Proteomes" id="UP000176204">
    <property type="component" value="Chromosome I"/>
</dbReference>
<dbReference type="GO" id="GO:0016832">
    <property type="term" value="F:aldehyde-lyase activity"/>
    <property type="evidence" value="ECO:0007669"/>
    <property type="project" value="TreeGrafter"/>
</dbReference>
<evidence type="ECO:0000313" key="5">
    <source>
        <dbReference type="Proteomes" id="UP000176204"/>
    </source>
</evidence>
<dbReference type="InterPro" id="IPR036409">
    <property type="entry name" value="Aldolase_II/adducin_N_sf"/>
</dbReference>
<proteinExistence type="predicted"/>
<keyword evidence="1" id="KW-0479">Metal-binding</keyword>
<evidence type="ECO:0000256" key="2">
    <source>
        <dbReference type="ARBA" id="ARBA00023239"/>
    </source>
</evidence>
<sequence>MPGECRNKTIVIRPQTCYTAVVLHHHIIIMSEDWSIKPPLPDYVFPWENHDPKTPEEVEAFFHSPEIVVIKERMCDMGRRLWQRAYVDGNGGNISVRVAKNLVLCSPTLCSKGYMKVEDICLVDMEGRQKAGYRPSTSEVKTHIAMMREVGVNSCIHAHPPCCNAFLFAGAVPPSGINPEADIFLGHIALAPYGTPGSPETAKAVAEASRQSTVVFMENHGVITGARHVEEAYWFMENADAYCRMVLLAGLHKAPLNQVPEDGVEDFLAIRKALGYTVPEGQPLYNMSEYAGYTLGRPSKK</sequence>
<evidence type="ECO:0000259" key="3">
    <source>
        <dbReference type="SMART" id="SM01007"/>
    </source>
</evidence>
<name>A0A1H6KJ09_9BACT</name>
<dbReference type="AlphaFoldDB" id="A0A1H6KJ09"/>
<evidence type="ECO:0000256" key="1">
    <source>
        <dbReference type="ARBA" id="ARBA00022723"/>
    </source>
</evidence>
<keyword evidence="2" id="KW-0456">Lyase</keyword>
<dbReference type="KEGG" id="agl:PYTT_0475"/>
<dbReference type="SMART" id="SM01007">
    <property type="entry name" value="Aldolase_II"/>
    <property type="match status" value="1"/>
</dbReference>
<dbReference type="SUPFAM" id="SSF53639">
    <property type="entry name" value="AraD/HMP-PK domain-like"/>
    <property type="match status" value="1"/>
</dbReference>
<dbReference type="EMBL" id="LT629973">
    <property type="protein sequence ID" value="SEH75569.1"/>
    <property type="molecule type" value="Genomic_DNA"/>
</dbReference>
<protein>
    <submittedName>
        <fullName evidence="4">Class ii aldolase/adducin n-terminal</fullName>
    </submittedName>
</protein>